<accession>A0A495MHW7</accession>
<sequence>MENNFDLAKWLAGEMTADELEAFEKSPEFNTYKKIKELSGQMEAPAFDAESSYQNIMGQAKEKPVVRLRNNWFLKAAAILVIALGTLFILKYQITSTEYANAGEKTTFLLPDDSEIVLNSDSEIRYKKWNWSSNRSLDLKGEAFFKVAKGEKFDVNTSLGKVTVVGTQFNVRVRNTNFEVECYEGKVKVAFNNKILFLEKGSSVIVRSGKQLQSLPLTTDRPSWLLNELKLNVASLNEAISEIKRHYAVEIEHSKISSDQYFTGILPLDNIDTALEILCKTYHLDYIKTSDKKITLIKE</sequence>
<dbReference type="PANTHER" id="PTHR30273">
    <property type="entry name" value="PERIPLASMIC SIGNAL SENSOR AND SIGMA FACTOR ACTIVATOR FECR-RELATED"/>
    <property type="match status" value="1"/>
</dbReference>
<keyword evidence="1" id="KW-1133">Transmembrane helix</keyword>
<dbReference type="InterPro" id="IPR012373">
    <property type="entry name" value="Ferrdict_sens_TM"/>
</dbReference>
<protein>
    <submittedName>
        <fullName evidence="4">Ferric-dicitrate binding protein FerR (Iron transport regulator)</fullName>
    </submittedName>
</protein>
<dbReference type="GO" id="GO:0016989">
    <property type="term" value="F:sigma factor antagonist activity"/>
    <property type="evidence" value="ECO:0007669"/>
    <property type="project" value="TreeGrafter"/>
</dbReference>
<dbReference type="Pfam" id="PF04773">
    <property type="entry name" value="FecR"/>
    <property type="match status" value="1"/>
</dbReference>
<dbReference type="AlphaFoldDB" id="A0A495MHW7"/>
<dbReference type="RefSeq" id="WP_121374964.1">
    <property type="nucleotide sequence ID" value="NZ_RBLC01000001.1"/>
</dbReference>
<dbReference type="OrthoDB" id="1097347at2"/>
<feature type="domain" description="FecR protein" evidence="2">
    <location>
        <begin position="101"/>
        <end position="188"/>
    </location>
</feature>
<feature type="transmembrane region" description="Helical" evidence="1">
    <location>
        <begin position="72"/>
        <end position="90"/>
    </location>
</feature>
<dbReference type="PIRSF" id="PIRSF018266">
    <property type="entry name" value="FecR"/>
    <property type="match status" value="1"/>
</dbReference>
<dbReference type="InterPro" id="IPR032508">
    <property type="entry name" value="FecR_C"/>
</dbReference>
<dbReference type="Proteomes" id="UP000277579">
    <property type="component" value="Unassembled WGS sequence"/>
</dbReference>
<dbReference type="Gene3D" id="2.60.120.1440">
    <property type="match status" value="1"/>
</dbReference>
<dbReference type="InterPro" id="IPR006860">
    <property type="entry name" value="FecR"/>
</dbReference>
<evidence type="ECO:0000256" key="1">
    <source>
        <dbReference type="SAM" id="Phobius"/>
    </source>
</evidence>
<evidence type="ECO:0000313" key="5">
    <source>
        <dbReference type="Proteomes" id="UP000277579"/>
    </source>
</evidence>
<gene>
    <name evidence="4" type="ORF">CLV94_0612</name>
</gene>
<evidence type="ECO:0000259" key="3">
    <source>
        <dbReference type="Pfam" id="PF16344"/>
    </source>
</evidence>
<proteinExistence type="predicted"/>
<dbReference type="PANTHER" id="PTHR30273:SF2">
    <property type="entry name" value="PROTEIN FECR"/>
    <property type="match status" value="1"/>
</dbReference>
<comment type="caution">
    <text evidence="4">The sequence shown here is derived from an EMBL/GenBank/DDBJ whole genome shotgun (WGS) entry which is preliminary data.</text>
</comment>
<dbReference type="Pfam" id="PF16344">
    <property type="entry name" value="FecR_C"/>
    <property type="match status" value="1"/>
</dbReference>
<dbReference type="Gene3D" id="3.55.50.30">
    <property type="match status" value="1"/>
</dbReference>
<reference evidence="4 5" key="1">
    <citation type="submission" date="2018-10" db="EMBL/GenBank/DDBJ databases">
        <title>Genomic Encyclopedia of Archaeal and Bacterial Type Strains, Phase II (KMG-II): from individual species to whole genera.</title>
        <authorList>
            <person name="Goeker M."/>
        </authorList>
    </citation>
    <scope>NUCLEOTIDE SEQUENCE [LARGE SCALE GENOMIC DNA]</scope>
    <source>
        <strain evidence="4 5">DSM 29537</strain>
    </source>
</reference>
<dbReference type="EMBL" id="RBLC01000001">
    <property type="protein sequence ID" value="RKS25577.1"/>
    <property type="molecule type" value="Genomic_DNA"/>
</dbReference>
<keyword evidence="5" id="KW-1185">Reference proteome</keyword>
<keyword evidence="1" id="KW-0472">Membrane</keyword>
<feature type="domain" description="Protein FecR C-terminal" evidence="3">
    <location>
        <begin position="231"/>
        <end position="296"/>
    </location>
</feature>
<name>A0A495MHW7_9FLAO</name>
<evidence type="ECO:0000313" key="4">
    <source>
        <dbReference type="EMBL" id="RKS25577.1"/>
    </source>
</evidence>
<evidence type="ECO:0000259" key="2">
    <source>
        <dbReference type="Pfam" id="PF04773"/>
    </source>
</evidence>
<keyword evidence="1" id="KW-0812">Transmembrane</keyword>
<organism evidence="4 5">
    <name type="scientific">Flavobacterium endophyticum</name>
    <dbReference type="NCBI Taxonomy" id="1540163"/>
    <lineage>
        <taxon>Bacteria</taxon>
        <taxon>Pseudomonadati</taxon>
        <taxon>Bacteroidota</taxon>
        <taxon>Flavobacteriia</taxon>
        <taxon>Flavobacteriales</taxon>
        <taxon>Flavobacteriaceae</taxon>
        <taxon>Flavobacterium</taxon>
    </lineage>
</organism>